<name>A0A6A4NTL3_LUPAL</name>
<reference evidence="3" key="1">
    <citation type="journal article" date="2020" name="Nat. Commun.">
        <title>Genome sequence of the cluster root forming white lupin.</title>
        <authorList>
            <person name="Hufnagel B."/>
            <person name="Marques A."/>
            <person name="Soriano A."/>
            <person name="Marques L."/>
            <person name="Divol F."/>
            <person name="Doumas P."/>
            <person name="Sallet E."/>
            <person name="Mancinotti D."/>
            <person name="Carrere S."/>
            <person name="Marande W."/>
            <person name="Arribat S."/>
            <person name="Keller J."/>
            <person name="Huneau C."/>
            <person name="Blein T."/>
            <person name="Aime D."/>
            <person name="Laguerre M."/>
            <person name="Taylor J."/>
            <person name="Schubert V."/>
            <person name="Nelson M."/>
            <person name="Geu-Flores F."/>
            <person name="Crespi M."/>
            <person name="Gallardo-Guerrero K."/>
            <person name="Delaux P.-M."/>
            <person name="Salse J."/>
            <person name="Berges H."/>
            <person name="Guyot R."/>
            <person name="Gouzy J."/>
            <person name="Peret B."/>
        </authorList>
    </citation>
    <scope>NUCLEOTIDE SEQUENCE [LARGE SCALE GENOMIC DNA]</scope>
    <source>
        <strain evidence="3">cv. Amiga</strain>
    </source>
</reference>
<evidence type="ECO:0000313" key="3">
    <source>
        <dbReference type="Proteomes" id="UP000447434"/>
    </source>
</evidence>
<dbReference type="AlphaFoldDB" id="A0A6A4NTL3"/>
<dbReference type="EMBL" id="WOCE01000020">
    <property type="protein sequence ID" value="KAE9590689.1"/>
    <property type="molecule type" value="Genomic_DNA"/>
</dbReference>
<feature type="transmembrane region" description="Helical" evidence="1">
    <location>
        <begin position="41"/>
        <end position="62"/>
    </location>
</feature>
<comment type="caution">
    <text evidence="2">The sequence shown here is derived from an EMBL/GenBank/DDBJ whole genome shotgun (WGS) entry which is preliminary data.</text>
</comment>
<keyword evidence="3" id="KW-1185">Reference proteome</keyword>
<proteinExistence type="predicted"/>
<organism evidence="2 3">
    <name type="scientific">Lupinus albus</name>
    <name type="common">White lupine</name>
    <name type="synonym">Lupinus termis</name>
    <dbReference type="NCBI Taxonomy" id="3870"/>
    <lineage>
        <taxon>Eukaryota</taxon>
        <taxon>Viridiplantae</taxon>
        <taxon>Streptophyta</taxon>
        <taxon>Embryophyta</taxon>
        <taxon>Tracheophyta</taxon>
        <taxon>Spermatophyta</taxon>
        <taxon>Magnoliopsida</taxon>
        <taxon>eudicotyledons</taxon>
        <taxon>Gunneridae</taxon>
        <taxon>Pentapetalae</taxon>
        <taxon>rosids</taxon>
        <taxon>fabids</taxon>
        <taxon>Fabales</taxon>
        <taxon>Fabaceae</taxon>
        <taxon>Papilionoideae</taxon>
        <taxon>50 kb inversion clade</taxon>
        <taxon>genistoids sensu lato</taxon>
        <taxon>core genistoids</taxon>
        <taxon>Genisteae</taxon>
        <taxon>Lupinus</taxon>
    </lineage>
</organism>
<evidence type="ECO:0000313" key="2">
    <source>
        <dbReference type="EMBL" id="KAE9590689.1"/>
    </source>
</evidence>
<keyword evidence="1" id="KW-0472">Membrane</keyword>
<protein>
    <submittedName>
        <fullName evidence="2">Uncharacterized protein</fullName>
    </submittedName>
</protein>
<evidence type="ECO:0000256" key="1">
    <source>
        <dbReference type="SAM" id="Phobius"/>
    </source>
</evidence>
<keyword evidence="1" id="KW-0812">Transmembrane</keyword>
<dbReference type="Proteomes" id="UP000447434">
    <property type="component" value="Chromosome 20"/>
</dbReference>
<accession>A0A6A4NTL3</accession>
<keyword evidence="1" id="KW-1133">Transmembrane helix</keyword>
<sequence>MNKSLSLYHRSNRYYLKALQQTLERFLYYIIKKGKTNRNSLCSFTLQFSITLFFIFFTSPFFL</sequence>
<gene>
    <name evidence="2" type="ORF">Lalb_Chr20g0110321</name>
</gene>